<dbReference type="InterPro" id="IPR001865">
    <property type="entry name" value="Ribosomal_uS2"/>
</dbReference>
<dbReference type="AlphaFoldDB" id="A0A7D8Z113"/>
<dbReference type="Gene3D" id="3.40.50.10490">
    <property type="entry name" value="Glucose-6-phosphate isomerase like protein, domain 1"/>
    <property type="match status" value="1"/>
</dbReference>
<feature type="region of interest" description="Disordered" evidence="4">
    <location>
        <begin position="91"/>
        <end position="119"/>
    </location>
</feature>
<accession>A0A7D8Z113</accession>
<dbReference type="HAMAP" id="MF_00291_B">
    <property type="entry name" value="Ribosomal_uS2_B"/>
    <property type="match status" value="1"/>
</dbReference>
<dbReference type="SUPFAM" id="SSF52313">
    <property type="entry name" value="Ribosomal protein S2"/>
    <property type="match status" value="1"/>
</dbReference>
<dbReference type="GO" id="GO:0003735">
    <property type="term" value="F:structural constituent of ribosome"/>
    <property type="evidence" value="ECO:0007669"/>
    <property type="project" value="InterPro"/>
</dbReference>
<dbReference type="PROSITE" id="PS00962">
    <property type="entry name" value="RIBOSOMAL_S2_1"/>
    <property type="match status" value="1"/>
</dbReference>
<evidence type="ECO:0000256" key="2">
    <source>
        <dbReference type="ARBA" id="ARBA00022980"/>
    </source>
</evidence>
<dbReference type="GO" id="GO:0006412">
    <property type="term" value="P:translation"/>
    <property type="evidence" value="ECO:0007669"/>
    <property type="project" value="InterPro"/>
</dbReference>
<keyword evidence="3" id="KW-0687">Ribonucleoprotein</keyword>
<feature type="region of interest" description="Disordered" evidence="4">
    <location>
        <begin position="360"/>
        <end position="408"/>
    </location>
</feature>
<dbReference type="PANTHER" id="PTHR12534:SF0">
    <property type="entry name" value="SMALL RIBOSOMAL SUBUNIT PROTEIN US2M"/>
    <property type="match status" value="1"/>
</dbReference>
<dbReference type="FunFam" id="3.40.50.10490:FF:000061">
    <property type="entry name" value="40S ribosomal protein S2, putative"/>
    <property type="match status" value="1"/>
</dbReference>
<dbReference type="OrthoDB" id="2320368at2759"/>
<dbReference type="Pfam" id="PF00318">
    <property type="entry name" value="Ribosomal_S2"/>
    <property type="match status" value="1"/>
</dbReference>
<evidence type="ECO:0000256" key="3">
    <source>
        <dbReference type="ARBA" id="ARBA00023274"/>
    </source>
</evidence>
<proteinExistence type="inferred from homology"/>
<name>A0A7D8Z113_9HELO</name>
<evidence type="ECO:0000313" key="6">
    <source>
        <dbReference type="Proteomes" id="UP000481288"/>
    </source>
</evidence>
<dbReference type="PRINTS" id="PR00395">
    <property type="entry name" value="RIBOSOMALS2"/>
</dbReference>
<dbReference type="PANTHER" id="PTHR12534">
    <property type="entry name" value="30S RIBOSOMAL PROTEIN S2 PROKARYOTIC AND ORGANELLAR"/>
    <property type="match status" value="1"/>
</dbReference>
<evidence type="ECO:0000256" key="4">
    <source>
        <dbReference type="SAM" id="MobiDB-lite"/>
    </source>
</evidence>
<sequence length="408" mass="44214">MSTQSFKNVDAKNGRHASSPTTMILRNVAIRHGRSALAAPLRRSFLRSLTTTTDTLTRETDALQHSVHNHLKETHSIEANINQLNITQTFVPPSDAGEPSDSIKSDYASQQRLNKRTGKLGSAVEKGYVPDALVRNPPKPADVTLELLMASQSHLGHSTSLWNPANQRYIFGIRQGIHIISLEETAAHLRRAAKVVEGVAYHGGLILFVGTRAGQGPAIVKAARLTKGCHLFERWIPGSITNGDQILAKCDIKVVDKDDVEITAGFEDKIADWKALKPDLVVCLNPLENYIMLHECGLNNIPTIGVIDTDADPTWVTYPIPANDDSLRCIQVIAGVLGRAGQEGQRRRLEAAKTGEVTWLPPPGLGSPETSEDKKAAANKVKGVSPIAGEIAPGQSSGQHMDDLDDEL</sequence>
<feature type="region of interest" description="Disordered" evidence="4">
    <location>
        <begin position="1"/>
        <end position="20"/>
    </location>
</feature>
<dbReference type="CDD" id="cd01425">
    <property type="entry name" value="RPS2"/>
    <property type="match status" value="1"/>
</dbReference>
<evidence type="ECO:0000313" key="5">
    <source>
        <dbReference type="EMBL" id="TVY58473.1"/>
    </source>
</evidence>
<gene>
    <name evidence="5" type="primary">MRP4</name>
    <name evidence="5" type="ORF">LCER1_G000988</name>
</gene>
<dbReference type="InterPro" id="IPR005706">
    <property type="entry name" value="Ribosomal_uS2_bac/mit/plastid"/>
</dbReference>
<organism evidence="5 6">
    <name type="scientific">Lachnellula cervina</name>
    <dbReference type="NCBI Taxonomy" id="1316786"/>
    <lineage>
        <taxon>Eukaryota</taxon>
        <taxon>Fungi</taxon>
        <taxon>Dikarya</taxon>
        <taxon>Ascomycota</taxon>
        <taxon>Pezizomycotina</taxon>
        <taxon>Leotiomycetes</taxon>
        <taxon>Helotiales</taxon>
        <taxon>Lachnaceae</taxon>
        <taxon>Lachnellula</taxon>
    </lineage>
</organism>
<evidence type="ECO:0000256" key="1">
    <source>
        <dbReference type="ARBA" id="ARBA00006242"/>
    </source>
</evidence>
<dbReference type="EMBL" id="QGMG01000039">
    <property type="protein sequence ID" value="TVY58473.1"/>
    <property type="molecule type" value="Genomic_DNA"/>
</dbReference>
<keyword evidence="6" id="KW-1185">Reference proteome</keyword>
<dbReference type="GO" id="GO:0005763">
    <property type="term" value="C:mitochondrial small ribosomal subunit"/>
    <property type="evidence" value="ECO:0007669"/>
    <property type="project" value="TreeGrafter"/>
</dbReference>
<comment type="similarity">
    <text evidence="1">Belongs to the universal ribosomal protein uS2 family.</text>
</comment>
<dbReference type="InterPro" id="IPR023591">
    <property type="entry name" value="Ribosomal_uS2_flav_dom_sf"/>
</dbReference>
<protein>
    <submittedName>
        <fullName evidence="5">37S ribosomal protein MRP4, mitochondrial</fullName>
    </submittedName>
</protein>
<keyword evidence="2 5" id="KW-0689">Ribosomal protein</keyword>
<dbReference type="Proteomes" id="UP000481288">
    <property type="component" value="Unassembled WGS sequence"/>
</dbReference>
<reference evidence="5 6" key="1">
    <citation type="submission" date="2018-05" db="EMBL/GenBank/DDBJ databases">
        <title>Whole genome sequencing for identification of molecular markers to develop diagnostic detection tools for the regulated plant pathogen Lachnellula willkommii.</title>
        <authorList>
            <person name="Giroux E."/>
            <person name="Bilodeau G."/>
        </authorList>
    </citation>
    <scope>NUCLEOTIDE SEQUENCE [LARGE SCALE GENOMIC DNA]</scope>
    <source>
        <strain evidence="5 6">CBS 625.97</strain>
    </source>
</reference>
<dbReference type="NCBIfam" id="TIGR01011">
    <property type="entry name" value="rpsB_bact"/>
    <property type="match status" value="1"/>
</dbReference>
<dbReference type="InterPro" id="IPR018130">
    <property type="entry name" value="Ribosomal_uS2_CS"/>
</dbReference>
<comment type="caution">
    <text evidence="5">The sequence shown here is derived from an EMBL/GenBank/DDBJ whole genome shotgun (WGS) entry which is preliminary data.</text>
</comment>